<feature type="transmembrane region" description="Helical" evidence="1">
    <location>
        <begin position="180"/>
        <end position="198"/>
    </location>
</feature>
<reference evidence="3" key="1">
    <citation type="submission" date="2018-11" db="EMBL/GenBank/DDBJ databases">
        <title>Complete genome sequence of Paenibacillus sp. ML311-T8.</title>
        <authorList>
            <person name="Nam Y.-D."/>
            <person name="Kang J."/>
            <person name="Chung W.-H."/>
            <person name="Park Y.S."/>
        </authorList>
    </citation>
    <scope>NUCLEOTIDE SEQUENCE [LARGE SCALE GENOMIC DNA]</scope>
    <source>
        <strain evidence="3">ML311-T8</strain>
    </source>
</reference>
<feature type="transmembrane region" description="Helical" evidence="1">
    <location>
        <begin position="12"/>
        <end position="37"/>
    </location>
</feature>
<evidence type="ECO:0000313" key="3">
    <source>
        <dbReference type="Proteomes" id="UP000426246"/>
    </source>
</evidence>
<dbReference type="GO" id="GO:0045881">
    <property type="term" value="P:positive regulation of sporulation resulting in formation of a cellular spore"/>
    <property type="evidence" value="ECO:0007669"/>
    <property type="project" value="InterPro"/>
</dbReference>
<dbReference type="EMBL" id="CP034235">
    <property type="protein sequence ID" value="QGQ93653.1"/>
    <property type="molecule type" value="Genomic_DNA"/>
</dbReference>
<dbReference type="KEGG" id="ppsc:EHS13_01320"/>
<dbReference type="SMART" id="SM01251">
    <property type="entry name" value="KbaA"/>
    <property type="match status" value="1"/>
</dbReference>
<keyword evidence="1" id="KW-0812">Transmembrane</keyword>
<accession>A0A6B8RDN2</accession>
<protein>
    <submittedName>
        <fullName evidence="2">KinB signaling pathway activation protein</fullName>
    </submittedName>
</protein>
<dbReference type="InterPro" id="IPR024164">
    <property type="entry name" value="KinB-signalling_activ"/>
</dbReference>
<sequence>MPGGEIRLTIRKLLWLFFSTLGWGSLAGLIVGTILISTNNEFVLWEVSSPGLNVMNVINIILAGATISVVSQMGFFSYLIFRYIIVGIIRKKRIWEYIQLILIAEGILFLTHLRYLFFDFPRSSWLEAITLPVILLVIAIAVSYWKVKMTKGSAFIPTLLFMFVVTLVEGIPALRLDSPPSYVFMLTPLIVCNAWQILKLHRIIRTE</sequence>
<dbReference type="AlphaFoldDB" id="A0A6B8RDN2"/>
<keyword evidence="1" id="KW-0472">Membrane</keyword>
<dbReference type="Proteomes" id="UP000426246">
    <property type="component" value="Chromosome"/>
</dbReference>
<feature type="transmembrane region" description="Helical" evidence="1">
    <location>
        <begin position="154"/>
        <end position="174"/>
    </location>
</feature>
<feature type="transmembrane region" description="Helical" evidence="1">
    <location>
        <begin position="97"/>
        <end position="117"/>
    </location>
</feature>
<keyword evidence="1" id="KW-1133">Transmembrane helix</keyword>
<organism evidence="2 3">
    <name type="scientific">Paenibacillus psychroresistens</name>
    <dbReference type="NCBI Taxonomy" id="1778678"/>
    <lineage>
        <taxon>Bacteria</taxon>
        <taxon>Bacillati</taxon>
        <taxon>Bacillota</taxon>
        <taxon>Bacilli</taxon>
        <taxon>Bacillales</taxon>
        <taxon>Paenibacillaceae</taxon>
        <taxon>Paenibacillus</taxon>
    </lineage>
</organism>
<evidence type="ECO:0000256" key="1">
    <source>
        <dbReference type="SAM" id="Phobius"/>
    </source>
</evidence>
<keyword evidence="3" id="KW-1185">Reference proteome</keyword>
<feature type="transmembrane region" description="Helical" evidence="1">
    <location>
        <begin position="57"/>
        <end position="85"/>
    </location>
</feature>
<dbReference type="Pfam" id="PF14089">
    <property type="entry name" value="KbaA"/>
    <property type="match status" value="1"/>
</dbReference>
<proteinExistence type="predicted"/>
<gene>
    <name evidence="2" type="ORF">EHS13_01320</name>
</gene>
<name>A0A6B8RDN2_9BACL</name>
<evidence type="ECO:0000313" key="2">
    <source>
        <dbReference type="EMBL" id="QGQ93653.1"/>
    </source>
</evidence>
<feature type="transmembrane region" description="Helical" evidence="1">
    <location>
        <begin position="129"/>
        <end position="147"/>
    </location>
</feature>
<dbReference type="PIRSF" id="PIRSF029886">
    <property type="entry name" value="KBAA"/>
    <property type="match status" value="1"/>
</dbReference>